<dbReference type="OMA" id="CDIMSFV"/>
<accession>C6LSS3</accession>
<proteinExistence type="predicted"/>
<dbReference type="OrthoDB" id="10255678at2759"/>
<gene>
    <name evidence="1" type="ORF">GL50581_1815</name>
</gene>
<sequence length="256" mass="27987">MESKCRQALVDGVYNMGYATPASMAVVAGCTEAAAYTVLSASTSPKEYRLLIMSSEYGSHGMLLRLSVHPSMHESGISEQDAPRALAAVSNSFIELYNNDPSSMWNAIVTKECEGMMADPTYGMLYASVTVDEIRQAMEARNERLRLTDNDLVRYSRELFYAVVDSDARCKAYAGPPLSQSRPSMESTILTDEPSLKKTALQGISPTVISSLAITEDGSLETVRKEVVVPQSAKPKKKQKSAACDIMSFVKRRDAD</sequence>
<dbReference type="VEuPathDB" id="GiardiaDB:GL50581_1815"/>
<comment type="caution">
    <text evidence="1">The sequence shown here is derived from an EMBL/GenBank/DDBJ whole genome shotgun (WGS) entry which is preliminary data.</text>
</comment>
<name>C6LSS3_GIAIB</name>
<evidence type="ECO:0000313" key="1">
    <source>
        <dbReference type="EMBL" id="EET00936.1"/>
    </source>
</evidence>
<dbReference type="PROSITE" id="PS51257">
    <property type="entry name" value="PROKAR_LIPOPROTEIN"/>
    <property type="match status" value="1"/>
</dbReference>
<dbReference type="EMBL" id="ACGJ01002209">
    <property type="protein sequence ID" value="EET00936.1"/>
    <property type="molecule type" value="Genomic_DNA"/>
</dbReference>
<dbReference type="AlphaFoldDB" id="C6LSS3"/>
<dbReference type="Proteomes" id="UP000002488">
    <property type="component" value="Unassembled WGS sequence"/>
</dbReference>
<organism evidence="1 2">
    <name type="scientific">Giardia intestinalis (strain ATCC 50581 / GS clone H7)</name>
    <name type="common">Giardia lamblia</name>
    <dbReference type="NCBI Taxonomy" id="598745"/>
    <lineage>
        <taxon>Eukaryota</taxon>
        <taxon>Metamonada</taxon>
        <taxon>Diplomonadida</taxon>
        <taxon>Hexamitidae</taxon>
        <taxon>Giardiinae</taxon>
        <taxon>Giardia</taxon>
    </lineage>
</organism>
<protein>
    <submittedName>
        <fullName evidence="1">Uncharacterized protein</fullName>
    </submittedName>
</protein>
<evidence type="ECO:0000313" key="2">
    <source>
        <dbReference type="Proteomes" id="UP000002488"/>
    </source>
</evidence>
<reference evidence="1 2" key="1">
    <citation type="journal article" date="2009" name="PLoS Pathog.">
        <title>Draft genome sequencing of giardia intestinalis assemblage B isolate GS: is human giardiasis caused by two different species?</title>
        <authorList>
            <person name="Franzen O."/>
            <person name="Jerlstrom-Hultqvist J."/>
            <person name="Castro E."/>
            <person name="Sherwood E."/>
            <person name="Ankarklev J."/>
            <person name="Reiner D.S."/>
            <person name="Palm D."/>
            <person name="Andersson J.O."/>
            <person name="Andersson B."/>
            <person name="Svard S.G."/>
        </authorList>
    </citation>
    <scope>NUCLEOTIDE SEQUENCE [LARGE SCALE GENOMIC DNA]</scope>
    <source>
        <strain evidence="2">ATCC 50581 / GS clone H7</strain>
    </source>
</reference>